<protein>
    <submittedName>
        <fullName evidence="2">Uncharacterized protein</fullName>
    </submittedName>
</protein>
<dbReference type="AlphaFoldDB" id="A0A9W9YUY9"/>
<feature type="region of interest" description="Disordered" evidence="1">
    <location>
        <begin position="98"/>
        <end position="129"/>
    </location>
</feature>
<dbReference type="EMBL" id="MU826880">
    <property type="protein sequence ID" value="KAJ7369907.1"/>
    <property type="molecule type" value="Genomic_DNA"/>
</dbReference>
<proteinExistence type="predicted"/>
<keyword evidence="3" id="KW-1185">Reference proteome</keyword>
<accession>A0A9W9YUY9</accession>
<reference evidence="2" key="1">
    <citation type="submission" date="2023-01" db="EMBL/GenBank/DDBJ databases">
        <title>Genome assembly of the deep-sea coral Lophelia pertusa.</title>
        <authorList>
            <person name="Herrera S."/>
            <person name="Cordes E."/>
        </authorList>
    </citation>
    <scope>NUCLEOTIDE SEQUENCE</scope>
    <source>
        <strain evidence="2">USNM1676648</strain>
        <tissue evidence="2">Polyp</tissue>
    </source>
</reference>
<organism evidence="2 3">
    <name type="scientific">Desmophyllum pertusum</name>
    <dbReference type="NCBI Taxonomy" id="174260"/>
    <lineage>
        <taxon>Eukaryota</taxon>
        <taxon>Metazoa</taxon>
        <taxon>Cnidaria</taxon>
        <taxon>Anthozoa</taxon>
        <taxon>Hexacorallia</taxon>
        <taxon>Scleractinia</taxon>
        <taxon>Caryophylliina</taxon>
        <taxon>Caryophylliidae</taxon>
        <taxon>Desmophyllum</taxon>
    </lineage>
</organism>
<evidence type="ECO:0000313" key="3">
    <source>
        <dbReference type="Proteomes" id="UP001163046"/>
    </source>
</evidence>
<feature type="compositionally biased region" description="Basic and acidic residues" evidence="1">
    <location>
        <begin position="115"/>
        <end position="129"/>
    </location>
</feature>
<sequence length="129" mass="14413">MNHTGYQVDYSTYIDDIDEPLYDEYCQLFGKNDSNYIFKNPPYGLKKGSVFGLLVTTTPYKKKKNQPKHQGLRVVLTPTQKPDKEQITPEITVQTTTETSALGGGVEGVTTSSSREGENKFAECRLPAD</sequence>
<evidence type="ECO:0000256" key="1">
    <source>
        <dbReference type="SAM" id="MobiDB-lite"/>
    </source>
</evidence>
<evidence type="ECO:0000313" key="2">
    <source>
        <dbReference type="EMBL" id="KAJ7369907.1"/>
    </source>
</evidence>
<dbReference type="Proteomes" id="UP001163046">
    <property type="component" value="Unassembled WGS sequence"/>
</dbReference>
<name>A0A9W9YUY9_9CNID</name>
<gene>
    <name evidence="2" type="ORF">OS493_035687</name>
</gene>
<comment type="caution">
    <text evidence="2">The sequence shown here is derived from an EMBL/GenBank/DDBJ whole genome shotgun (WGS) entry which is preliminary data.</text>
</comment>